<keyword evidence="3" id="KW-1185">Reference proteome</keyword>
<reference evidence="3" key="2">
    <citation type="submission" date="2015-01" db="EMBL/GenBank/DDBJ databases">
        <title>Evolutionary Origins and Diversification of the Mycorrhizal Mutualists.</title>
        <authorList>
            <consortium name="DOE Joint Genome Institute"/>
            <consortium name="Mycorrhizal Genomics Consortium"/>
            <person name="Kohler A."/>
            <person name="Kuo A."/>
            <person name="Nagy L.G."/>
            <person name="Floudas D."/>
            <person name="Copeland A."/>
            <person name="Barry K.W."/>
            <person name="Cichocki N."/>
            <person name="Veneault-Fourrey C."/>
            <person name="LaButti K."/>
            <person name="Lindquist E.A."/>
            <person name="Lipzen A."/>
            <person name="Lundell T."/>
            <person name="Morin E."/>
            <person name="Murat C."/>
            <person name="Riley R."/>
            <person name="Ohm R."/>
            <person name="Sun H."/>
            <person name="Tunlid A."/>
            <person name="Henrissat B."/>
            <person name="Grigoriev I.V."/>
            <person name="Hibbett D.S."/>
            <person name="Martin F."/>
        </authorList>
    </citation>
    <scope>NUCLEOTIDE SEQUENCE [LARGE SCALE GENOMIC DNA]</scope>
    <source>
        <strain evidence="3">MUT 4182</strain>
    </source>
</reference>
<reference evidence="2 3" key="1">
    <citation type="submission" date="2014-04" db="EMBL/GenBank/DDBJ databases">
        <authorList>
            <consortium name="DOE Joint Genome Institute"/>
            <person name="Kuo A."/>
            <person name="Girlanda M."/>
            <person name="Perotto S."/>
            <person name="Kohler A."/>
            <person name="Nagy L.G."/>
            <person name="Floudas D."/>
            <person name="Copeland A."/>
            <person name="Barry K.W."/>
            <person name="Cichocki N."/>
            <person name="Veneault-Fourrey C."/>
            <person name="LaButti K."/>
            <person name="Lindquist E.A."/>
            <person name="Lipzen A."/>
            <person name="Lundell T."/>
            <person name="Morin E."/>
            <person name="Murat C."/>
            <person name="Sun H."/>
            <person name="Tunlid A."/>
            <person name="Henrissat B."/>
            <person name="Grigoriev I.V."/>
            <person name="Hibbett D.S."/>
            <person name="Martin F."/>
            <person name="Nordberg H.P."/>
            <person name="Cantor M.N."/>
            <person name="Hua S.X."/>
        </authorList>
    </citation>
    <scope>NUCLEOTIDE SEQUENCE [LARGE SCALE GENOMIC DNA]</scope>
    <source>
        <strain evidence="2 3">MUT 4182</strain>
    </source>
</reference>
<sequence>MALRWHAKLDVSVQESWHLFVQALFEEYPLVELERDGGGIATPVWTATTFSPSPSNIALPGNGVIRPPHPIPQSPATETVPSRESQLSGPFSHGGELVSPHRVYDPSSTGYQMGRLRIVYEEGRPGPHYVWWDHEFSVDIKLKCVTSNIHEALIVGFIPSSEPHHIGSIAVLDIESWC</sequence>
<gene>
    <name evidence="2" type="ORF">M407DRAFT_19740</name>
</gene>
<organism evidence="2 3">
    <name type="scientific">Tulasnella calospora MUT 4182</name>
    <dbReference type="NCBI Taxonomy" id="1051891"/>
    <lineage>
        <taxon>Eukaryota</taxon>
        <taxon>Fungi</taxon>
        <taxon>Dikarya</taxon>
        <taxon>Basidiomycota</taxon>
        <taxon>Agaricomycotina</taxon>
        <taxon>Agaricomycetes</taxon>
        <taxon>Cantharellales</taxon>
        <taxon>Tulasnellaceae</taxon>
        <taxon>Tulasnella</taxon>
    </lineage>
</organism>
<accession>A0A0C3LBV4</accession>
<proteinExistence type="predicted"/>
<evidence type="ECO:0000313" key="3">
    <source>
        <dbReference type="Proteomes" id="UP000054248"/>
    </source>
</evidence>
<feature type="region of interest" description="Disordered" evidence="1">
    <location>
        <begin position="67"/>
        <end position="93"/>
    </location>
</feature>
<dbReference type="HOGENOM" id="CLU_051902_1_0_1"/>
<feature type="compositionally biased region" description="Polar residues" evidence="1">
    <location>
        <begin position="74"/>
        <end position="89"/>
    </location>
</feature>
<protein>
    <submittedName>
        <fullName evidence="2">Uncharacterized protein</fullName>
    </submittedName>
</protein>
<evidence type="ECO:0000256" key="1">
    <source>
        <dbReference type="SAM" id="MobiDB-lite"/>
    </source>
</evidence>
<name>A0A0C3LBV4_9AGAM</name>
<dbReference type="AlphaFoldDB" id="A0A0C3LBV4"/>
<evidence type="ECO:0000313" key="2">
    <source>
        <dbReference type="EMBL" id="KIO31368.1"/>
    </source>
</evidence>
<dbReference type="EMBL" id="KN822964">
    <property type="protein sequence ID" value="KIO31368.1"/>
    <property type="molecule type" value="Genomic_DNA"/>
</dbReference>
<dbReference type="OrthoDB" id="3223231at2759"/>
<dbReference type="Proteomes" id="UP000054248">
    <property type="component" value="Unassembled WGS sequence"/>
</dbReference>